<dbReference type="PANTHER" id="PTHR11803:SF59">
    <property type="entry name" value="ENDORIBONUCLEASE"/>
    <property type="match status" value="1"/>
</dbReference>
<sequence>MRNGLLAVGLTLGMVAGANAEAPKRIGADASPISTSVSVPPGGRLVYISGTVPDAIDTNAPEGSTARFGDTEAQTRSVLKKVEAALVAQGLGLGDVVMMRVFLVAPPGQRMDFAGMMKAYRDFFGTAKQPNKPARSTMQVAGLVDPGWLVEIEVTAAK</sequence>
<dbReference type="EMBL" id="JAMGBA010000001">
    <property type="protein sequence ID" value="MCL6698110.1"/>
    <property type="molecule type" value="Genomic_DNA"/>
</dbReference>
<evidence type="ECO:0000256" key="2">
    <source>
        <dbReference type="SAM" id="SignalP"/>
    </source>
</evidence>
<accession>A0ABT0RSY7</accession>
<keyword evidence="4" id="KW-1185">Reference proteome</keyword>
<dbReference type="Gene3D" id="3.30.1330.40">
    <property type="entry name" value="RutC-like"/>
    <property type="match status" value="1"/>
</dbReference>
<dbReference type="PANTHER" id="PTHR11803">
    <property type="entry name" value="2-IMINOBUTANOATE/2-IMINOPROPANOATE DEAMINASE RIDA"/>
    <property type="match status" value="1"/>
</dbReference>
<evidence type="ECO:0000256" key="1">
    <source>
        <dbReference type="ARBA" id="ARBA00010552"/>
    </source>
</evidence>
<gene>
    <name evidence="3" type="ORF">LZ496_04830</name>
</gene>
<dbReference type="Pfam" id="PF01042">
    <property type="entry name" value="Ribonuc_L-PSP"/>
    <property type="match status" value="1"/>
</dbReference>
<feature type="chain" id="PRO_5046662686" evidence="2">
    <location>
        <begin position="21"/>
        <end position="158"/>
    </location>
</feature>
<proteinExistence type="inferred from homology"/>
<keyword evidence="2" id="KW-0732">Signal</keyword>
<dbReference type="PROSITE" id="PS01094">
    <property type="entry name" value="UPF0076"/>
    <property type="match status" value="1"/>
</dbReference>
<dbReference type="RefSeq" id="WP_249903449.1">
    <property type="nucleotide sequence ID" value="NZ_JAMGBA010000001.1"/>
</dbReference>
<reference evidence="3 4" key="1">
    <citation type="submission" date="2022-05" db="EMBL/GenBank/DDBJ databases">
        <authorList>
            <person name="Jo J.-H."/>
            <person name="Im W.-T."/>
        </authorList>
    </citation>
    <scope>NUCLEOTIDE SEQUENCE [LARGE SCALE GENOMIC DNA]</scope>
    <source>
        <strain evidence="3 4">NSE70-1</strain>
    </source>
</reference>
<dbReference type="CDD" id="cd06151">
    <property type="entry name" value="YjgF_YER057c_UK114_like_3"/>
    <property type="match status" value="1"/>
</dbReference>
<evidence type="ECO:0000313" key="4">
    <source>
        <dbReference type="Proteomes" id="UP001203410"/>
    </source>
</evidence>
<dbReference type="InterPro" id="IPR035959">
    <property type="entry name" value="RutC-like_sf"/>
</dbReference>
<protein>
    <submittedName>
        <fullName evidence="3">RidA family protein</fullName>
    </submittedName>
</protein>
<comment type="caution">
    <text evidence="3">The sequence shown here is derived from an EMBL/GenBank/DDBJ whole genome shotgun (WGS) entry which is preliminary data.</text>
</comment>
<organism evidence="3 4">
    <name type="scientific">Sphingomonas caseinilyticus</name>
    <dbReference type="NCBI Taxonomy" id="2908205"/>
    <lineage>
        <taxon>Bacteria</taxon>
        <taxon>Pseudomonadati</taxon>
        <taxon>Pseudomonadota</taxon>
        <taxon>Alphaproteobacteria</taxon>
        <taxon>Sphingomonadales</taxon>
        <taxon>Sphingomonadaceae</taxon>
        <taxon>Sphingomonas</taxon>
    </lineage>
</organism>
<dbReference type="Proteomes" id="UP001203410">
    <property type="component" value="Unassembled WGS sequence"/>
</dbReference>
<dbReference type="SUPFAM" id="SSF55298">
    <property type="entry name" value="YjgF-like"/>
    <property type="match status" value="1"/>
</dbReference>
<dbReference type="InterPro" id="IPR019897">
    <property type="entry name" value="RidA_CS"/>
</dbReference>
<evidence type="ECO:0000313" key="3">
    <source>
        <dbReference type="EMBL" id="MCL6698110.1"/>
    </source>
</evidence>
<dbReference type="InterPro" id="IPR006175">
    <property type="entry name" value="YjgF/YER057c/UK114"/>
</dbReference>
<feature type="signal peptide" evidence="2">
    <location>
        <begin position="1"/>
        <end position="20"/>
    </location>
</feature>
<comment type="similarity">
    <text evidence="1">Belongs to the RutC family.</text>
</comment>
<name>A0ABT0RSY7_9SPHN</name>